<feature type="compositionally biased region" description="Low complexity" evidence="1">
    <location>
        <begin position="48"/>
        <end position="79"/>
    </location>
</feature>
<gene>
    <name evidence="2" type="ORF">PXEA_LOCUS15044</name>
</gene>
<evidence type="ECO:0000313" key="2">
    <source>
        <dbReference type="EMBL" id="VEL21604.1"/>
    </source>
</evidence>
<dbReference type="AlphaFoldDB" id="A0A3S5FDW8"/>
<comment type="caution">
    <text evidence="2">The sequence shown here is derived from an EMBL/GenBank/DDBJ whole genome shotgun (WGS) entry which is preliminary data.</text>
</comment>
<feature type="non-terminal residue" evidence="2">
    <location>
        <position position="1"/>
    </location>
</feature>
<evidence type="ECO:0000256" key="1">
    <source>
        <dbReference type="SAM" id="MobiDB-lite"/>
    </source>
</evidence>
<reference evidence="2" key="1">
    <citation type="submission" date="2018-11" db="EMBL/GenBank/DDBJ databases">
        <authorList>
            <consortium name="Pathogen Informatics"/>
        </authorList>
    </citation>
    <scope>NUCLEOTIDE SEQUENCE</scope>
</reference>
<dbReference type="EMBL" id="CAAALY010052164">
    <property type="protein sequence ID" value="VEL21604.1"/>
    <property type="molecule type" value="Genomic_DNA"/>
</dbReference>
<evidence type="ECO:0000313" key="3">
    <source>
        <dbReference type="Proteomes" id="UP000784294"/>
    </source>
</evidence>
<accession>A0A3S5FDW8</accession>
<feature type="region of interest" description="Disordered" evidence="1">
    <location>
        <begin position="48"/>
        <end position="82"/>
    </location>
</feature>
<protein>
    <submittedName>
        <fullName evidence="2">Uncharacterized protein</fullName>
    </submittedName>
</protein>
<organism evidence="2 3">
    <name type="scientific">Protopolystoma xenopodis</name>
    <dbReference type="NCBI Taxonomy" id="117903"/>
    <lineage>
        <taxon>Eukaryota</taxon>
        <taxon>Metazoa</taxon>
        <taxon>Spiralia</taxon>
        <taxon>Lophotrochozoa</taxon>
        <taxon>Platyhelminthes</taxon>
        <taxon>Monogenea</taxon>
        <taxon>Polyopisthocotylea</taxon>
        <taxon>Polystomatidea</taxon>
        <taxon>Polystomatidae</taxon>
        <taxon>Protopolystoma</taxon>
    </lineage>
</organism>
<keyword evidence="3" id="KW-1185">Reference proteome</keyword>
<proteinExistence type="predicted"/>
<dbReference type="Proteomes" id="UP000784294">
    <property type="component" value="Unassembled WGS sequence"/>
</dbReference>
<sequence length="204" mass="19524">SSIGQTATVLRRGASIAGAGSAGLVSLCPSASSSSVSTPTSSNILATSSPCLSSSSGPGTTSSGPTATTTAISSTAGNSSAGGAGNAGAFTVALACHRLSPAISSNAALTSSSSSSGVSTIFTTPHQQQSLFASSGTSGRISCSSSSLHVEPCTSGGSGVTGIGINGNGLISLPITGQPGGASLSQIIRPRQPAVYALQHSCYW</sequence>
<name>A0A3S5FDW8_9PLAT</name>